<dbReference type="Pfam" id="PF05050">
    <property type="entry name" value="Methyltransf_21"/>
    <property type="match status" value="1"/>
</dbReference>
<proteinExistence type="predicted"/>
<keyword evidence="3" id="KW-1185">Reference proteome</keyword>
<evidence type="ECO:0000313" key="3">
    <source>
        <dbReference type="Proteomes" id="UP000251889"/>
    </source>
</evidence>
<protein>
    <recommendedName>
        <fullName evidence="1">Methyltransferase FkbM domain-containing protein</fullName>
    </recommendedName>
</protein>
<dbReference type="SUPFAM" id="SSF53335">
    <property type="entry name" value="S-adenosyl-L-methionine-dependent methyltransferases"/>
    <property type="match status" value="1"/>
</dbReference>
<dbReference type="EMBL" id="QMFY01000001">
    <property type="protein sequence ID" value="RAW02651.1"/>
    <property type="molecule type" value="Genomic_DNA"/>
</dbReference>
<sequence length="285" mass="31509">MLLLLRILNKLNLLSFLNLTSGKVYNGVRYSIPLHGRTGLGLLGDFEPWMLSILRKLIPEVKGKVFVDVGMNIGQTMLAAKSVDSGLAYLGFEPNPSCVVILKRLVECNNIRDVKIIPAAVGASDGVSVLYRSKNQMDDGEATIIQHFRDTAGKEQLIVPTISTKTIQNIGLGKVGVIKIDVEGAEVDVVEAFMPIIEKDHPYVICEILPAYSNQNTFRIERQQRLVMAMKGAGYKIFRIETTGSLKPIDDIGVHDVLDDSNYLFVSDENIKTIESIFSRVTSVK</sequence>
<accession>A0A364Y6G7</accession>
<evidence type="ECO:0000259" key="1">
    <source>
        <dbReference type="Pfam" id="PF05050"/>
    </source>
</evidence>
<dbReference type="RefSeq" id="WP_112744868.1">
    <property type="nucleotide sequence ID" value="NZ_QMFY01000001.1"/>
</dbReference>
<dbReference type="NCBIfam" id="TIGR01444">
    <property type="entry name" value="fkbM_fam"/>
    <property type="match status" value="1"/>
</dbReference>
<dbReference type="AlphaFoldDB" id="A0A364Y6G7"/>
<dbReference type="InterPro" id="IPR029063">
    <property type="entry name" value="SAM-dependent_MTases_sf"/>
</dbReference>
<evidence type="ECO:0000313" key="2">
    <source>
        <dbReference type="EMBL" id="RAW02651.1"/>
    </source>
</evidence>
<gene>
    <name evidence="2" type="ORF">DQQ10_00645</name>
</gene>
<dbReference type="OrthoDB" id="930965at2"/>
<dbReference type="PANTHER" id="PTHR34203">
    <property type="entry name" value="METHYLTRANSFERASE, FKBM FAMILY PROTEIN"/>
    <property type="match status" value="1"/>
</dbReference>
<organism evidence="2 3">
    <name type="scientific">Pseudochryseolinea flava</name>
    <dbReference type="NCBI Taxonomy" id="2059302"/>
    <lineage>
        <taxon>Bacteria</taxon>
        <taxon>Pseudomonadati</taxon>
        <taxon>Bacteroidota</taxon>
        <taxon>Cytophagia</taxon>
        <taxon>Cytophagales</taxon>
        <taxon>Fulvivirgaceae</taxon>
        <taxon>Pseudochryseolinea</taxon>
    </lineage>
</organism>
<dbReference type="PANTHER" id="PTHR34203:SF15">
    <property type="entry name" value="SLL1173 PROTEIN"/>
    <property type="match status" value="1"/>
</dbReference>
<comment type="caution">
    <text evidence="2">The sequence shown here is derived from an EMBL/GenBank/DDBJ whole genome shotgun (WGS) entry which is preliminary data.</text>
</comment>
<feature type="domain" description="Methyltransferase FkbM" evidence="1">
    <location>
        <begin position="68"/>
        <end position="236"/>
    </location>
</feature>
<dbReference type="InterPro" id="IPR006342">
    <property type="entry name" value="FkbM_mtfrase"/>
</dbReference>
<dbReference type="InterPro" id="IPR052514">
    <property type="entry name" value="SAM-dependent_MTase"/>
</dbReference>
<name>A0A364Y6G7_9BACT</name>
<reference evidence="2 3" key="1">
    <citation type="submission" date="2018-06" db="EMBL/GenBank/DDBJ databases">
        <title>Chryseolinea flavus sp. nov., a member of the phylum Bacteroidetes isolated from soil.</title>
        <authorList>
            <person name="Li Y."/>
            <person name="Wang J."/>
        </authorList>
    </citation>
    <scope>NUCLEOTIDE SEQUENCE [LARGE SCALE GENOMIC DNA]</scope>
    <source>
        <strain evidence="2 3">SDU1-6</strain>
    </source>
</reference>
<dbReference type="Gene3D" id="3.40.50.150">
    <property type="entry name" value="Vaccinia Virus protein VP39"/>
    <property type="match status" value="1"/>
</dbReference>
<dbReference type="Proteomes" id="UP000251889">
    <property type="component" value="Unassembled WGS sequence"/>
</dbReference>